<proteinExistence type="predicted"/>
<dbReference type="Proteomes" id="UP001165083">
    <property type="component" value="Unassembled WGS sequence"/>
</dbReference>
<dbReference type="EMBL" id="BSXW01000154">
    <property type="protein sequence ID" value="GMF13381.1"/>
    <property type="molecule type" value="Genomic_DNA"/>
</dbReference>
<feature type="region of interest" description="Disordered" evidence="1">
    <location>
        <begin position="41"/>
        <end position="63"/>
    </location>
</feature>
<keyword evidence="3" id="KW-1185">Reference proteome</keyword>
<organism evidence="2 3">
    <name type="scientific">Phytophthora lilii</name>
    <dbReference type="NCBI Taxonomy" id="2077276"/>
    <lineage>
        <taxon>Eukaryota</taxon>
        <taxon>Sar</taxon>
        <taxon>Stramenopiles</taxon>
        <taxon>Oomycota</taxon>
        <taxon>Peronosporomycetes</taxon>
        <taxon>Peronosporales</taxon>
        <taxon>Peronosporaceae</taxon>
        <taxon>Phytophthora</taxon>
    </lineage>
</organism>
<evidence type="ECO:0000256" key="1">
    <source>
        <dbReference type="SAM" id="MobiDB-lite"/>
    </source>
</evidence>
<name>A0A9W6WQC5_9STRA</name>
<reference evidence="2" key="1">
    <citation type="submission" date="2023-04" db="EMBL/GenBank/DDBJ databases">
        <title>Phytophthora lilii NBRC 32176.</title>
        <authorList>
            <person name="Ichikawa N."/>
            <person name="Sato H."/>
            <person name="Tonouchi N."/>
        </authorList>
    </citation>
    <scope>NUCLEOTIDE SEQUENCE</scope>
    <source>
        <strain evidence="2">NBRC 32176</strain>
    </source>
</reference>
<evidence type="ECO:0000313" key="3">
    <source>
        <dbReference type="Proteomes" id="UP001165083"/>
    </source>
</evidence>
<accession>A0A9W6WQC5</accession>
<gene>
    <name evidence="2" type="ORF">Plil01_000385900</name>
</gene>
<dbReference type="AlphaFoldDB" id="A0A9W6WQC5"/>
<comment type="caution">
    <text evidence="2">The sequence shown here is derived from an EMBL/GenBank/DDBJ whole genome shotgun (WGS) entry which is preliminary data.</text>
</comment>
<protein>
    <submittedName>
        <fullName evidence="2">Unnamed protein product</fullName>
    </submittedName>
</protein>
<evidence type="ECO:0000313" key="2">
    <source>
        <dbReference type="EMBL" id="GMF13381.1"/>
    </source>
</evidence>
<sequence>MRVELPCRRTISTFAVILFCVTVLAPFPSSAWSFSSIFGGDDDEDSSSGTGATTVDKSDGSDVKMQQPLLKATDWFLTESEITESRGGTPRSDMATYSTGNSVTTFPVTKEFFDSVYEDLSTTMENDRVMLSAWNTDLIPLTPDVDPTGARSNFDVVFGGVVKRGGDVKILGWANKFLFFQDIRCGTRSTSFQSQV</sequence>
<dbReference type="OrthoDB" id="129013at2759"/>